<proteinExistence type="inferred from homology"/>
<name>A0ABW3GT21_9BACL</name>
<dbReference type="Gene3D" id="3.30.420.10">
    <property type="entry name" value="Ribonuclease H-like superfamily/Ribonuclease H"/>
    <property type="match status" value="1"/>
</dbReference>
<dbReference type="PANTHER" id="PTHR35004">
    <property type="entry name" value="TRANSPOSASE RV3428C-RELATED"/>
    <property type="match status" value="1"/>
</dbReference>
<evidence type="ECO:0000259" key="6">
    <source>
        <dbReference type="PROSITE" id="PS50994"/>
    </source>
</evidence>
<dbReference type="InterPro" id="IPR017894">
    <property type="entry name" value="HTH_IS21_transposase_type"/>
</dbReference>
<feature type="domain" description="HTH IS21-type" evidence="5">
    <location>
        <begin position="19"/>
        <end position="83"/>
    </location>
</feature>
<dbReference type="Proteomes" id="UP001596976">
    <property type="component" value="Unassembled WGS sequence"/>
</dbReference>
<evidence type="ECO:0000259" key="5">
    <source>
        <dbReference type="PROSITE" id="PS50531"/>
    </source>
</evidence>
<gene>
    <name evidence="7" type="primary">istA</name>
    <name evidence="7" type="ORF">ACFQ0V_01060</name>
</gene>
<evidence type="ECO:0000256" key="2">
    <source>
        <dbReference type="ARBA" id="ARBA00022578"/>
    </source>
</evidence>
<dbReference type="InterPro" id="IPR036397">
    <property type="entry name" value="RNaseH_sf"/>
</dbReference>
<protein>
    <submittedName>
        <fullName evidence="7">IS21 family transposase</fullName>
    </submittedName>
</protein>
<reference evidence="8" key="1">
    <citation type="journal article" date="2019" name="Int. J. Syst. Evol. Microbiol.">
        <title>The Global Catalogue of Microorganisms (GCM) 10K type strain sequencing project: providing services to taxonomists for standard genome sequencing and annotation.</title>
        <authorList>
            <consortium name="The Broad Institute Genomics Platform"/>
            <consortium name="The Broad Institute Genome Sequencing Center for Infectious Disease"/>
            <person name="Wu L."/>
            <person name="Ma J."/>
        </authorList>
    </citation>
    <scope>NUCLEOTIDE SEQUENCE [LARGE SCALE GENOMIC DNA]</scope>
    <source>
        <strain evidence="8">CCUG 63563</strain>
    </source>
</reference>
<dbReference type="SUPFAM" id="SSF53098">
    <property type="entry name" value="Ribonuclease H-like"/>
    <property type="match status" value="1"/>
</dbReference>
<keyword evidence="4" id="KW-0233">DNA recombination</keyword>
<feature type="domain" description="Integrase catalytic" evidence="6">
    <location>
        <begin position="134"/>
        <end position="312"/>
    </location>
</feature>
<evidence type="ECO:0000256" key="3">
    <source>
        <dbReference type="ARBA" id="ARBA00023125"/>
    </source>
</evidence>
<dbReference type="PROSITE" id="PS50531">
    <property type="entry name" value="HTH_IS21"/>
    <property type="match status" value="1"/>
</dbReference>
<sequence>MGNFKPLLLRILTPIFTAEINYIRYETNTKGKSYSSVAKQMNRDRRTIKKYAEQDEVQIQQPFKQKRKARVMDPVKPIIDQWIREDMKKKKKFQRTAKRMYDLLVEQHQFTGSDRSVRAYVAKRRQELLEENQAAYLPLESRAGTAQVDFGEAPFLYEGKEVVRPYLVLSFPYSNSFLFQVFPSQNRECFLQGLANMFSELQGVPHTIRFDNLSPAVKKVLPHGERELTDEFQRFVSHYGFQYEFCNPNSGHEKGHVESMVKYIRNNYLLPAVSYHDFQSLHELTIQWSIENRQREHYEKNLPIAELYLADQEKFLQLPGKPFECVRFLSLKADKYGFIQIEQKKYSTSPRYARQVVIAKIGYDHIILFNEEQVEIVKHKRLYGAEEMKSMNWQPYLHMMAKRPNALKYSSFYDELSEKWKKYLQDCTISEKKAALSLLSNLLKERDFTLADQALDVASAHGHHPTAAAIEQVFYQLVNGRGIRETLPNSHLSVTIPPSAERGLDHYDQLFAIQGGGTK</sequence>
<keyword evidence="2" id="KW-0815">Transposition</keyword>
<accession>A0ABW3GT21</accession>
<keyword evidence="8" id="KW-1185">Reference proteome</keyword>
<dbReference type="InterPro" id="IPR054353">
    <property type="entry name" value="IstA-like_C"/>
</dbReference>
<evidence type="ECO:0000256" key="1">
    <source>
        <dbReference type="ARBA" id="ARBA00009277"/>
    </source>
</evidence>
<evidence type="ECO:0000256" key="4">
    <source>
        <dbReference type="ARBA" id="ARBA00023172"/>
    </source>
</evidence>
<dbReference type="RefSeq" id="WP_381008853.1">
    <property type="nucleotide sequence ID" value="NZ_JBHTJF010000003.1"/>
</dbReference>
<dbReference type="Pfam" id="PF22483">
    <property type="entry name" value="Mu-transpos_C_2"/>
    <property type="match status" value="1"/>
</dbReference>
<organism evidence="7 8">
    <name type="scientific">Savagea faecisuis</name>
    <dbReference type="NCBI Taxonomy" id="1274803"/>
    <lineage>
        <taxon>Bacteria</taxon>
        <taxon>Bacillati</taxon>
        <taxon>Bacillota</taxon>
        <taxon>Bacilli</taxon>
        <taxon>Bacillales</taxon>
        <taxon>Caryophanaceae</taxon>
        <taxon>Savagea</taxon>
    </lineage>
</organism>
<dbReference type="PROSITE" id="PS50994">
    <property type="entry name" value="INTEGRASE"/>
    <property type="match status" value="1"/>
</dbReference>
<evidence type="ECO:0000313" key="8">
    <source>
        <dbReference type="Proteomes" id="UP001596976"/>
    </source>
</evidence>
<comment type="similarity">
    <text evidence="1">Belongs to the transposase IS21/IS408/IS1162 family.</text>
</comment>
<dbReference type="EMBL" id="JBHTJF010000003">
    <property type="protein sequence ID" value="MFD0942379.1"/>
    <property type="molecule type" value="Genomic_DNA"/>
</dbReference>
<comment type="caution">
    <text evidence="7">The sequence shown here is derived from an EMBL/GenBank/DDBJ whole genome shotgun (WGS) entry which is preliminary data.</text>
</comment>
<keyword evidence="3" id="KW-0238">DNA-binding</keyword>
<dbReference type="InterPro" id="IPR001584">
    <property type="entry name" value="Integrase_cat-core"/>
</dbReference>
<evidence type="ECO:0000313" key="7">
    <source>
        <dbReference type="EMBL" id="MFD0942379.1"/>
    </source>
</evidence>
<dbReference type="NCBIfam" id="NF033546">
    <property type="entry name" value="transpos_IS21"/>
    <property type="match status" value="1"/>
</dbReference>
<dbReference type="InterPro" id="IPR012337">
    <property type="entry name" value="RNaseH-like_sf"/>
</dbReference>